<evidence type="ECO:0000313" key="3">
    <source>
        <dbReference type="EnsemblFungi" id="CEF76765"/>
    </source>
</evidence>
<keyword evidence="4" id="KW-1185">Reference proteome</keyword>
<feature type="compositionally biased region" description="Basic and acidic residues" evidence="1">
    <location>
        <begin position="151"/>
        <end position="166"/>
    </location>
</feature>
<dbReference type="EnsemblFungi" id="CEF76765">
    <property type="protein sequence ID" value="CEF76765"/>
    <property type="gene ID" value="FGRRES_08424_M"/>
</dbReference>
<reference evidence="3 4" key="1">
    <citation type="journal article" date="2007" name="Science">
        <title>The Fusarium graminearum genome reveals a link between localized polymorphism and pathogen specialization.</title>
        <authorList>
            <person name="Cuomo C.A."/>
            <person name="Gueldener U."/>
            <person name="Xu J.-R."/>
            <person name="Trail F."/>
            <person name="Turgeon B.G."/>
            <person name="Di Pietro A."/>
            <person name="Walton J.D."/>
            <person name="Ma L.-J."/>
            <person name="Baker S.E."/>
            <person name="Rep M."/>
            <person name="Adam G."/>
            <person name="Antoniw J."/>
            <person name="Baldwin T."/>
            <person name="Calvo S.E."/>
            <person name="Chang Y.-L."/>
            <person name="DeCaprio D."/>
            <person name="Gale L.R."/>
            <person name="Gnerre S."/>
            <person name="Goswami R.S."/>
            <person name="Hammond-Kosack K."/>
            <person name="Harris L.J."/>
            <person name="Hilburn K."/>
            <person name="Kennell J.C."/>
            <person name="Kroken S."/>
            <person name="Magnuson J.K."/>
            <person name="Mannhaupt G."/>
            <person name="Mauceli E.W."/>
            <person name="Mewes H.-W."/>
            <person name="Mitterbauer R."/>
            <person name="Muehlbauer G."/>
            <person name="Muensterkoetter M."/>
            <person name="Nelson D."/>
            <person name="O'Donnell K."/>
            <person name="Ouellet T."/>
            <person name="Qi W."/>
            <person name="Quesneville H."/>
            <person name="Roncero M.I.G."/>
            <person name="Seong K.-Y."/>
            <person name="Tetko I.V."/>
            <person name="Urban M."/>
            <person name="Waalwijk C."/>
            <person name="Ward T.J."/>
            <person name="Yao J."/>
            <person name="Birren B.W."/>
            <person name="Kistler H.C."/>
        </authorList>
    </citation>
    <scope>NUCLEOTIDE SEQUENCE [LARGE SCALE GENOMIC DNA]</scope>
    <source>
        <strain evidence="4">ATCC MYA-4620 / CBS 123657 / FGSC 9075 / NRRL 31084 / PH-1</strain>
        <strain evidence="3">PH-1 / ATCC MYA-4620 / FGSC 9075 / NRRL 31084</strain>
    </source>
</reference>
<dbReference type="Proteomes" id="UP000070720">
    <property type="component" value="Chromosome 2"/>
</dbReference>
<feature type="region of interest" description="Disordered" evidence="1">
    <location>
        <begin position="117"/>
        <end position="175"/>
    </location>
</feature>
<reference evidence="2 4" key="3">
    <citation type="journal article" date="2015" name="BMC Genomics">
        <title>The completed genome sequence of the pathogenic ascomycete fungus Fusarium graminearum.</title>
        <authorList>
            <person name="King R."/>
            <person name="Urban M."/>
            <person name="Hammond-Kosack M.C."/>
            <person name="Hassani-Pak K."/>
            <person name="Hammond-Kosack K.E."/>
        </authorList>
    </citation>
    <scope>NUCLEOTIDE SEQUENCE [LARGE SCALE GENOMIC DNA]</scope>
    <source>
        <strain evidence="4">ATCC MYA-4620 / CBS 123657 / FGSC 9075 / NRRL 31084 / PH-1</strain>
        <strain evidence="2">PH-1</strain>
    </source>
</reference>
<sequence>MSAFDVFLPPNYLIREDCLGLVNQASFGLFFEVLPFIEVHSWPTAILIDPEFTVVLWAQRIFPSSEWVDMTHDGVRRTLTELADSSASCAEYQMVIYWFMKPLVVTSVRVEFQESQDTAKQATVPKQSANTPRPNTAAREYGKPNQSIGNKHRDTERLGHRIDVIDHGPLQDGHS</sequence>
<dbReference type="VEuPathDB" id="FungiDB:FGRAMPH1_01G09925"/>
<organism evidence="2 4">
    <name type="scientific">Gibberella zeae (strain ATCC MYA-4620 / CBS 123657 / FGSC 9075 / NRRL 31084 / PH-1)</name>
    <name type="common">Wheat head blight fungus</name>
    <name type="synonym">Fusarium graminearum</name>
    <dbReference type="NCBI Taxonomy" id="229533"/>
    <lineage>
        <taxon>Eukaryota</taxon>
        <taxon>Fungi</taxon>
        <taxon>Dikarya</taxon>
        <taxon>Ascomycota</taxon>
        <taxon>Pezizomycotina</taxon>
        <taxon>Sordariomycetes</taxon>
        <taxon>Hypocreomycetidae</taxon>
        <taxon>Hypocreales</taxon>
        <taxon>Nectriaceae</taxon>
        <taxon>Fusarium</taxon>
    </lineage>
</organism>
<reference evidence="3" key="4">
    <citation type="submission" date="2017-01" db="UniProtKB">
        <authorList>
            <consortium name="EnsemblFungi"/>
        </authorList>
    </citation>
    <scope>IDENTIFICATION</scope>
    <source>
        <strain evidence="3">PH-1 / ATCC MYA-4620 / FGSC 9075 / NRRL 31084</strain>
    </source>
</reference>
<gene>
    <name evidence="3" type="primary">FG08424.1</name>
    <name evidence="2" type="ORF">FGRAMPH1_01T09925</name>
</gene>
<reference evidence="3 4" key="2">
    <citation type="journal article" date="2010" name="Nature">
        <title>Comparative genomics reveals mobile pathogenicity chromosomes in Fusarium.</title>
        <authorList>
            <person name="Ma L.J."/>
            <person name="van der Does H.C."/>
            <person name="Borkovich K.A."/>
            <person name="Coleman J.J."/>
            <person name="Daboussi M.J."/>
            <person name="Di Pietro A."/>
            <person name="Dufresne M."/>
            <person name="Freitag M."/>
            <person name="Grabherr M."/>
            <person name="Henrissat B."/>
            <person name="Houterman P.M."/>
            <person name="Kang S."/>
            <person name="Shim W.B."/>
            <person name="Woloshuk C."/>
            <person name="Xie X."/>
            <person name="Xu J.R."/>
            <person name="Antoniw J."/>
            <person name="Baker S.E."/>
            <person name="Bluhm B.H."/>
            <person name="Breakspear A."/>
            <person name="Brown D.W."/>
            <person name="Butchko R.A."/>
            <person name="Chapman S."/>
            <person name="Coulson R."/>
            <person name="Coutinho P.M."/>
            <person name="Danchin E.G."/>
            <person name="Diener A."/>
            <person name="Gale L.R."/>
            <person name="Gardiner D.M."/>
            <person name="Goff S."/>
            <person name="Hammond-Kosack K.E."/>
            <person name="Hilburn K."/>
            <person name="Hua-Van A."/>
            <person name="Jonkers W."/>
            <person name="Kazan K."/>
            <person name="Kodira C.D."/>
            <person name="Koehrsen M."/>
            <person name="Kumar L."/>
            <person name="Lee Y.H."/>
            <person name="Li L."/>
            <person name="Manners J.M."/>
            <person name="Miranda-Saavedra D."/>
            <person name="Mukherjee M."/>
            <person name="Park G."/>
            <person name="Park J."/>
            <person name="Park S.Y."/>
            <person name="Proctor R.H."/>
            <person name="Regev A."/>
            <person name="Ruiz-Roldan M.C."/>
            <person name="Sain D."/>
            <person name="Sakthikumar S."/>
            <person name="Sykes S."/>
            <person name="Schwartz D.C."/>
            <person name="Turgeon B.G."/>
            <person name="Wapinski I."/>
            <person name="Yoder O."/>
            <person name="Young S."/>
            <person name="Zeng Q."/>
            <person name="Zhou S."/>
            <person name="Galagan J."/>
            <person name="Cuomo C.A."/>
            <person name="Kistler H.C."/>
            <person name="Rep M."/>
        </authorList>
    </citation>
    <scope>GENOME REANNOTATION</scope>
    <source>
        <strain evidence="4">ATCC MYA-4620 / CBS 123657 / FGSC 9075 / NRRL 31084 / PH-1</strain>
        <strain evidence="3">PH-1 / ATCC MYA-4620 / FGSC 9075 / NRRL 31084</strain>
    </source>
</reference>
<accession>A0A0E0RZU0</accession>
<dbReference type="EMBL" id="HG970333">
    <property type="protein sequence ID" value="CEF76765.1"/>
    <property type="molecule type" value="Genomic_DNA"/>
</dbReference>
<protein>
    <submittedName>
        <fullName evidence="2">Chromosome 2, complete genome</fullName>
    </submittedName>
</protein>
<feature type="compositionally biased region" description="Polar residues" evidence="1">
    <location>
        <begin position="117"/>
        <end position="134"/>
    </location>
</feature>
<accession>A0A098DE92</accession>
<evidence type="ECO:0000256" key="1">
    <source>
        <dbReference type="SAM" id="MobiDB-lite"/>
    </source>
</evidence>
<dbReference type="InParanoid" id="A0A098DE92"/>
<proteinExistence type="predicted"/>
<name>A0A098DE92_GIBZE</name>
<evidence type="ECO:0000313" key="2">
    <source>
        <dbReference type="EMBL" id="CEF76765.1"/>
    </source>
</evidence>
<dbReference type="AlphaFoldDB" id="A0A098DE92"/>
<evidence type="ECO:0000313" key="4">
    <source>
        <dbReference type="Proteomes" id="UP000070720"/>
    </source>
</evidence>